<organism evidence="4 5">
    <name type="scientific">Methylobacterium dankookense</name>
    <dbReference type="NCBI Taxonomy" id="560405"/>
    <lineage>
        <taxon>Bacteria</taxon>
        <taxon>Pseudomonadati</taxon>
        <taxon>Pseudomonadota</taxon>
        <taxon>Alphaproteobacteria</taxon>
        <taxon>Hyphomicrobiales</taxon>
        <taxon>Methylobacteriaceae</taxon>
        <taxon>Methylobacterium</taxon>
    </lineage>
</organism>
<dbReference type="InterPro" id="IPR043502">
    <property type="entry name" value="DNA/RNA_pol_sf"/>
</dbReference>
<sequence length="485" mass="50916">MPVALAAAGPGGLRLTAVDAGARALGLRPGEPLGRVRARVGSPLRILPAEPAADAAALERLCLWAQRYTPRVAPFGPGEDAFGLHLDVTGACHLHGGEAGLLDDLERRLAAGGIPARLALADTPGAAYALARFGAAARSHVPPGGTAAALAELPVAALRCDAATVIALKRLGLKRIGALARAPRAPLARRFGAALMMRLDQALGLRPEPLAPIPETARYGAARSFLDPVSRQETIVAVARALMGQIAPRLAAHGLGALALRLSLHRVDGAVKALDLGLASPGRCPDRVAGLLRLRLDRLGAALDAGFGFESIRLDVTAADRMPEAQGMLGAGPAEDGIADGTAALAEALGQRLGRPLLRLGGVASHLPERADRILPWRPGTGPAWSPAPLPPRPVLLLARSEPAEEVLALAPEGPPRRFRWRARLHRVAHAEGPERIAAEWWRADGPARDYYAVECEAGRRLWLYRSGPHAAERPAAWFVHGVFA</sequence>
<reference evidence="3" key="2">
    <citation type="journal article" date="2021" name="Front. Microbiol.">
        <title>Comprehensive Comparative Genomics and Phenotyping of Methylobacterium Species.</title>
        <authorList>
            <person name="Alessa O."/>
            <person name="Ogura Y."/>
            <person name="Fujitani Y."/>
            <person name="Takami H."/>
            <person name="Hayashi T."/>
            <person name="Sahin N."/>
            <person name="Tani A."/>
        </authorList>
    </citation>
    <scope>NUCLEOTIDE SEQUENCE</scope>
    <source>
        <strain evidence="3">DSM 22415</strain>
    </source>
</reference>
<evidence type="ECO:0000313" key="5">
    <source>
        <dbReference type="Proteomes" id="UP000401717"/>
    </source>
</evidence>
<dbReference type="SUPFAM" id="SSF56672">
    <property type="entry name" value="DNA/RNA polymerases"/>
    <property type="match status" value="1"/>
</dbReference>
<gene>
    <name evidence="3" type="primary">imuB</name>
    <name evidence="3" type="ORF">IFDJLNFL_5212</name>
    <name evidence="4" type="ORF">MTDSW087_03086</name>
</gene>
<evidence type="ECO:0000259" key="2">
    <source>
        <dbReference type="Pfam" id="PF00817"/>
    </source>
</evidence>
<evidence type="ECO:0000313" key="6">
    <source>
        <dbReference type="Proteomes" id="UP001055303"/>
    </source>
</evidence>
<dbReference type="Proteomes" id="UP000401717">
    <property type="component" value="Unassembled WGS sequence"/>
</dbReference>
<dbReference type="InterPro" id="IPR001126">
    <property type="entry name" value="UmuC"/>
</dbReference>
<evidence type="ECO:0000256" key="1">
    <source>
        <dbReference type="ARBA" id="ARBA00022763"/>
    </source>
</evidence>
<dbReference type="GO" id="GO:0006281">
    <property type="term" value="P:DNA repair"/>
    <property type="evidence" value="ECO:0007669"/>
    <property type="project" value="InterPro"/>
</dbReference>
<dbReference type="Pfam" id="PF00817">
    <property type="entry name" value="IMS"/>
    <property type="match status" value="1"/>
</dbReference>
<reference evidence="4 5" key="1">
    <citation type="submission" date="2019-06" db="EMBL/GenBank/DDBJ databases">
        <authorList>
            <person name="Rodrigo-Torres L."/>
            <person name="Arahal R. D."/>
            <person name="Lucena T."/>
        </authorList>
    </citation>
    <scope>NUCLEOTIDE SEQUENCE [LARGE SCALE GENOMIC DNA]</scope>
    <source>
        <strain evidence="4 5">SW08-7</strain>
    </source>
</reference>
<proteinExistence type="predicted"/>
<dbReference type="PANTHER" id="PTHR35369">
    <property type="entry name" value="BLR3025 PROTEIN-RELATED"/>
    <property type="match status" value="1"/>
</dbReference>
<keyword evidence="6" id="KW-1185">Reference proteome</keyword>
<dbReference type="CDD" id="cd03468">
    <property type="entry name" value="PolY_like"/>
    <property type="match status" value="1"/>
</dbReference>
<feature type="domain" description="UmuC" evidence="2">
    <location>
        <begin position="3"/>
        <end position="127"/>
    </location>
</feature>
<dbReference type="EMBL" id="CABFVH010000019">
    <property type="protein sequence ID" value="VUF13383.1"/>
    <property type="molecule type" value="Genomic_DNA"/>
</dbReference>
<dbReference type="AlphaFoldDB" id="A0A564FYZ9"/>
<dbReference type="PANTHER" id="PTHR35369:SF2">
    <property type="entry name" value="BLR3025 PROTEIN"/>
    <property type="match status" value="1"/>
</dbReference>
<dbReference type="InterPro" id="IPR050356">
    <property type="entry name" value="SulA_CellDiv_inhibitor"/>
</dbReference>
<evidence type="ECO:0000313" key="3">
    <source>
        <dbReference type="EMBL" id="GJD59284.1"/>
    </source>
</evidence>
<reference evidence="3" key="3">
    <citation type="submission" date="2021-08" db="EMBL/GenBank/DDBJ databases">
        <authorList>
            <person name="Tani A."/>
            <person name="Ola A."/>
            <person name="Ogura Y."/>
            <person name="Katsura K."/>
            <person name="Hayashi T."/>
        </authorList>
    </citation>
    <scope>NUCLEOTIDE SEQUENCE</scope>
    <source>
        <strain evidence="3">DSM 22415</strain>
    </source>
</reference>
<protein>
    <submittedName>
        <fullName evidence="3">Protein ImuB</fullName>
    </submittedName>
</protein>
<evidence type="ECO:0000313" key="4">
    <source>
        <dbReference type="EMBL" id="VUF13383.1"/>
    </source>
</evidence>
<keyword evidence="1" id="KW-0227">DNA damage</keyword>
<dbReference type="Proteomes" id="UP001055303">
    <property type="component" value="Unassembled WGS sequence"/>
</dbReference>
<accession>A0A564FYZ9</accession>
<name>A0A564FYZ9_9HYPH</name>
<dbReference type="EMBL" id="BPQI01000199">
    <property type="protein sequence ID" value="GJD59284.1"/>
    <property type="molecule type" value="Genomic_DNA"/>
</dbReference>